<dbReference type="OrthoDB" id="9781691at2"/>
<protein>
    <recommendedName>
        <fullName evidence="1">Tc toxin complex TcA C-terminal TcB-binding domain-containing protein</fullName>
    </recommendedName>
</protein>
<reference evidence="2 3" key="1">
    <citation type="submission" date="2018-04" db="EMBL/GenBank/DDBJ databases">
        <title>Complete genome uncultured novel isolate.</title>
        <authorList>
            <person name="Merlino G."/>
        </authorList>
    </citation>
    <scope>NUCLEOTIDE SEQUENCE [LARGE SCALE GENOMIC DNA]</scope>
    <source>
        <strain evidence="3">R1DC9</strain>
    </source>
</reference>
<gene>
    <name evidence="2" type="ORF">DCC35_11285</name>
</gene>
<evidence type="ECO:0000313" key="3">
    <source>
        <dbReference type="Proteomes" id="UP000298616"/>
    </source>
</evidence>
<dbReference type="AlphaFoldDB" id="A0A4D7K7E0"/>
<evidence type="ECO:0000313" key="2">
    <source>
        <dbReference type="EMBL" id="QCK15288.1"/>
    </source>
</evidence>
<proteinExistence type="predicted"/>
<dbReference type="Proteomes" id="UP000298616">
    <property type="component" value="Chromosome"/>
</dbReference>
<dbReference type="KEGG" id="fpf:DCC35_11285"/>
<keyword evidence="3" id="KW-1185">Reference proteome</keyword>
<name>A0A4D7K7E0_9BACT</name>
<dbReference type="Pfam" id="PF18276">
    <property type="entry name" value="TcA_TcB_BD"/>
    <property type="match status" value="1"/>
</dbReference>
<dbReference type="EMBL" id="CP028923">
    <property type="protein sequence ID" value="QCK15288.1"/>
    <property type="molecule type" value="Genomic_DNA"/>
</dbReference>
<accession>A0A4D7K7E0</accession>
<dbReference type="InterPro" id="IPR040840">
    <property type="entry name" value="TcA_TcB_BD"/>
</dbReference>
<organism evidence="2 3">
    <name type="scientific">Mangrovivirga cuniculi</name>
    <dbReference type="NCBI Taxonomy" id="2715131"/>
    <lineage>
        <taxon>Bacteria</taxon>
        <taxon>Pseudomonadati</taxon>
        <taxon>Bacteroidota</taxon>
        <taxon>Cytophagia</taxon>
        <taxon>Cytophagales</taxon>
        <taxon>Mangrovivirgaceae</taxon>
        <taxon>Mangrovivirga</taxon>
    </lineage>
</organism>
<feature type="domain" description="Tc toxin complex TcA C-terminal TcB-binding" evidence="1">
    <location>
        <begin position="1"/>
        <end position="48"/>
    </location>
</feature>
<sequence>MPFEGAGVFSDWTIDLFNDPNDAEFGKALRQFDYKTIADAIIHVQYTAREAGGPLKEGAIENLREYFGSDDQVPSMKLLNVKNEFPSEWHKLINPDNPENGNILELMITRNLFPFRDKMHTLKINEITILARCSEGGDYDISFSPLYLNHHQQELTN</sequence>
<evidence type="ECO:0000259" key="1">
    <source>
        <dbReference type="Pfam" id="PF18276"/>
    </source>
</evidence>